<protein>
    <submittedName>
        <fullName evidence="3">Cobalt-zinc-cadmium efflux system outer membrane protein</fullName>
    </submittedName>
</protein>
<sequence length="447" mass="49476">MLIFPLLTHLKPIRNRFFAPKGLLLLLLIAPLANSVEQTKPAQTLGLQQAVSKTLEQNPTLVAFGYQFEAQAGRVQQSGLKPNPELTLAVEDAFGSGELTGMDSAETTLGISWVLEGQQRRERVNAAQARTSVLEVERDIQRLDAAAKSARLYMLALALQTRLQQAEQAIDFARTVVKVIEQRVNAGNSPAAESARARVELSRRLLEHEDIEHELLVAKRQLAAQWGATQVDFTAVEGSLTQLPKVASYSDLKSRLDQNPRLQYFVTSERWEESQLTLAKAQSKPQWRLSAGVKHLSATDDQALVAGVAVPLGVFDRQQGRITEARALMALNRAEREAEQIQLDTNLYGTHQELLHSLHIVNAYQTEILPALATALKETRRAYDLGRYSYLEWQAVQRDYLDAQNTLIEASLAAHLKAIELERLTGVAIAPAAPMSTTTSTTHSTTH</sequence>
<dbReference type="PANTHER" id="PTHR30203">
    <property type="entry name" value="OUTER MEMBRANE CATION EFFLUX PROTEIN"/>
    <property type="match status" value="1"/>
</dbReference>
<name>A0ABU1UXB0_9GAMM</name>
<dbReference type="PANTHER" id="PTHR30203:SF24">
    <property type="entry name" value="BLR4935 PROTEIN"/>
    <property type="match status" value="1"/>
</dbReference>
<evidence type="ECO:0000313" key="3">
    <source>
        <dbReference type="EMBL" id="MDR7089800.1"/>
    </source>
</evidence>
<dbReference type="EMBL" id="JAVDVX010000003">
    <property type="protein sequence ID" value="MDR7089800.1"/>
    <property type="molecule type" value="Genomic_DNA"/>
</dbReference>
<accession>A0ABU1UXB0</accession>
<dbReference type="Pfam" id="PF02321">
    <property type="entry name" value="OEP"/>
    <property type="match status" value="1"/>
</dbReference>
<dbReference type="SUPFAM" id="SSF56954">
    <property type="entry name" value="Outer membrane efflux proteins (OEP)"/>
    <property type="match status" value="1"/>
</dbReference>
<dbReference type="InterPro" id="IPR010131">
    <property type="entry name" value="MdtP/NodT-like"/>
</dbReference>
<organism evidence="3 4">
    <name type="scientific">Cellvibrio fibrivorans</name>
    <dbReference type="NCBI Taxonomy" id="126350"/>
    <lineage>
        <taxon>Bacteria</taxon>
        <taxon>Pseudomonadati</taxon>
        <taxon>Pseudomonadota</taxon>
        <taxon>Gammaproteobacteria</taxon>
        <taxon>Cellvibrionales</taxon>
        <taxon>Cellvibrionaceae</taxon>
        <taxon>Cellvibrio</taxon>
    </lineage>
</organism>
<dbReference type="RefSeq" id="WP_310071506.1">
    <property type="nucleotide sequence ID" value="NZ_JAVDVX010000003.1"/>
</dbReference>
<proteinExistence type="inferred from homology"/>
<comment type="similarity">
    <text evidence="1">Belongs to the outer membrane factor (OMF) (TC 1.B.17) family.</text>
</comment>
<comment type="caution">
    <text evidence="3">The sequence shown here is derived from an EMBL/GenBank/DDBJ whole genome shotgun (WGS) entry which is preliminary data.</text>
</comment>
<feature type="signal peptide" evidence="2">
    <location>
        <begin position="1"/>
        <end position="35"/>
    </location>
</feature>
<keyword evidence="2" id="KW-0732">Signal</keyword>
<dbReference type="Gene3D" id="1.20.1600.10">
    <property type="entry name" value="Outer membrane efflux proteins (OEP)"/>
    <property type="match status" value="1"/>
</dbReference>
<gene>
    <name evidence="3" type="ORF">J2X05_001822</name>
</gene>
<feature type="chain" id="PRO_5047297325" evidence="2">
    <location>
        <begin position="36"/>
        <end position="447"/>
    </location>
</feature>
<evidence type="ECO:0000313" key="4">
    <source>
        <dbReference type="Proteomes" id="UP001253595"/>
    </source>
</evidence>
<evidence type="ECO:0000256" key="1">
    <source>
        <dbReference type="ARBA" id="ARBA00007613"/>
    </source>
</evidence>
<dbReference type="Proteomes" id="UP001253595">
    <property type="component" value="Unassembled WGS sequence"/>
</dbReference>
<reference evidence="3 4" key="1">
    <citation type="submission" date="2023-07" db="EMBL/GenBank/DDBJ databases">
        <title>Sorghum-associated microbial communities from plants grown in Nebraska, USA.</title>
        <authorList>
            <person name="Schachtman D."/>
        </authorList>
    </citation>
    <scope>NUCLEOTIDE SEQUENCE [LARGE SCALE GENOMIC DNA]</scope>
    <source>
        <strain evidence="3 4">BE190</strain>
    </source>
</reference>
<keyword evidence="4" id="KW-1185">Reference proteome</keyword>
<dbReference type="InterPro" id="IPR003423">
    <property type="entry name" value="OMP_efflux"/>
</dbReference>
<evidence type="ECO:0000256" key="2">
    <source>
        <dbReference type="SAM" id="SignalP"/>
    </source>
</evidence>